<keyword evidence="1" id="KW-0862">Zinc</keyword>
<evidence type="ECO:0000256" key="1">
    <source>
        <dbReference type="PROSITE-ProRule" id="PRU00024"/>
    </source>
</evidence>
<accession>I7MGD4</accession>
<dbReference type="SUPFAM" id="SSF50978">
    <property type="entry name" value="WD40 repeat-like"/>
    <property type="match status" value="1"/>
</dbReference>
<protein>
    <submittedName>
        <fullName evidence="4">B-box zinc finger protein</fullName>
    </submittedName>
</protein>
<dbReference type="InParanoid" id="I7MGD4"/>
<evidence type="ECO:0000313" key="5">
    <source>
        <dbReference type="Proteomes" id="UP000009168"/>
    </source>
</evidence>
<proteinExistence type="predicted"/>
<keyword evidence="1" id="KW-0479">Metal-binding</keyword>
<gene>
    <name evidence="4" type="ORF">TTHERM_00530050</name>
</gene>
<dbReference type="Gene3D" id="2.130.10.10">
    <property type="entry name" value="YVTN repeat-like/Quinoprotein amine dehydrogenase"/>
    <property type="match status" value="1"/>
</dbReference>
<dbReference type="GO" id="GO:0008270">
    <property type="term" value="F:zinc ion binding"/>
    <property type="evidence" value="ECO:0007669"/>
    <property type="project" value="UniProtKB-KW"/>
</dbReference>
<dbReference type="AlphaFoldDB" id="I7MGD4"/>
<dbReference type="Proteomes" id="UP000009168">
    <property type="component" value="Unassembled WGS sequence"/>
</dbReference>
<keyword evidence="1" id="KW-0863">Zinc-finger</keyword>
<dbReference type="InterPro" id="IPR015943">
    <property type="entry name" value="WD40/YVTN_repeat-like_dom_sf"/>
</dbReference>
<sequence length="792" mass="90376">MKAKAPLSSISMNQQLPPRSLSQAQDKQTQQKSKLSLSDAVKTSNSSKINNKENLIQSSACVSNTTISESQSRRSLSISGSNHNISQNSCSNTSSLLKQNNMSQALKQSQLYTKQSIIYKCLKQGLDDLVCEKHSNQEYNYFCTTCKTLLCHYCLNSDMSSSEEIDHSDHWFLNVHQFMDYPVLSFLENNKLLCEIVSQSQFLFQKIKDQTECSKKVLKEYLNSLMQWMQKQITQIQDTFDKQIGLKLDGIQKQIDFIQEISSIYKNEWDNWIGSNDIQSKQDLEDLCKKFIENSDDPQQSIKHNYEVLNDILKSIPELNIQGFKDLYFRVTDSFRFSYDYLITPKMTQNNNQNNLLQGFKQTKVQIPDSLIQLQKSIESIQRQYSNLEVVSDFSSNEAFKIQNIIPLCEGESDKILAVGSDSPIVKFISVSKKRCLNTLIRNENEQINSIIPLKDKKHIALCTNNYFELFSLQTGKAIFRDKMNCIQACEIPSSRILVADTNNLLYVYSFENLKNVQKVATLNPNIFASAIDFTILPSDIVIPNSRQSLGDQEIIAIADNNFYSSQYSTNQSNKQKCVIQLWDIQSLQLIKFLQCPQLNSGILKLKFLKMSDKEKNLHHLLLALTNDSKILVWNYVNQNQPSAVINLIPGEQNQTQYNSTNSFKSVNSSKSNPQQQQSLNVQNFDLLDDDKIIYSLGSTILIASIYQAKILGCFCHDSIDGTTQTCQYENFNDFEQLQSISNQYKSAQNGKSCSQFTSLILLGKNSQTEPIILASKYNPLTKKSQIESFKK</sequence>
<dbReference type="KEGG" id="tet:TTHERM_00530050"/>
<feature type="compositionally biased region" description="Polar residues" evidence="2">
    <location>
        <begin position="82"/>
        <end position="92"/>
    </location>
</feature>
<dbReference type="Gene3D" id="3.30.160.60">
    <property type="entry name" value="Classic Zinc Finger"/>
    <property type="match status" value="1"/>
</dbReference>
<dbReference type="InterPro" id="IPR036322">
    <property type="entry name" value="WD40_repeat_dom_sf"/>
</dbReference>
<dbReference type="SUPFAM" id="SSF57845">
    <property type="entry name" value="B-box zinc-binding domain"/>
    <property type="match status" value="1"/>
</dbReference>
<dbReference type="HOGENOM" id="CLU_354711_0_0_1"/>
<feature type="domain" description="B box-type" evidence="3">
    <location>
        <begin position="126"/>
        <end position="181"/>
    </location>
</feature>
<name>I7MGD4_TETTS</name>
<evidence type="ECO:0000313" key="4">
    <source>
        <dbReference type="EMBL" id="EAR85053.1"/>
    </source>
</evidence>
<feature type="compositionally biased region" description="Polar residues" evidence="2">
    <location>
        <begin position="8"/>
        <end position="49"/>
    </location>
</feature>
<dbReference type="CDD" id="cd19756">
    <property type="entry name" value="Bbox2"/>
    <property type="match status" value="1"/>
</dbReference>
<feature type="region of interest" description="Disordered" evidence="2">
    <location>
        <begin position="1"/>
        <end position="49"/>
    </location>
</feature>
<keyword evidence="5" id="KW-1185">Reference proteome</keyword>
<evidence type="ECO:0000256" key="2">
    <source>
        <dbReference type="SAM" id="MobiDB-lite"/>
    </source>
</evidence>
<dbReference type="GeneID" id="7832111"/>
<dbReference type="EMBL" id="GG662522">
    <property type="protein sequence ID" value="EAR85053.1"/>
    <property type="molecule type" value="Genomic_DNA"/>
</dbReference>
<dbReference type="PROSITE" id="PS50119">
    <property type="entry name" value="ZF_BBOX"/>
    <property type="match status" value="1"/>
</dbReference>
<evidence type="ECO:0000259" key="3">
    <source>
        <dbReference type="PROSITE" id="PS50119"/>
    </source>
</evidence>
<dbReference type="RefSeq" id="XP_001032716.1">
    <property type="nucleotide sequence ID" value="XM_001032716.1"/>
</dbReference>
<reference evidence="5" key="1">
    <citation type="journal article" date="2006" name="PLoS Biol.">
        <title>Macronuclear genome sequence of the ciliate Tetrahymena thermophila, a model eukaryote.</title>
        <authorList>
            <person name="Eisen J.A."/>
            <person name="Coyne R.S."/>
            <person name="Wu M."/>
            <person name="Wu D."/>
            <person name="Thiagarajan M."/>
            <person name="Wortman J.R."/>
            <person name="Badger J.H."/>
            <person name="Ren Q."/>
            <person name="Amedeo P."/>
            <person name="Jones K.M."/>
            <person name="Tallon L.J."/>
            <person name="Delcher A.L."/>
            <person name="Salzberg S.L."/>
            <person name="Silva J.C."/>
            <person name="Haas B.J."/>
            <person name="Majoros W.H."/>
            <person name="Farzad M."/>
            <person name="Carlton J.M."/>
            <person name="Smith R.K. Jr."/>
            <person name="Garg J."/>
            <person name="Pearlman R.E."/>
            <person name="Karrer K.M."/>
            <person name="Sun L."/>
            <person name="Manning G."/>
            <person name="Elde N.C."/>
            <person name="Turkewitz A.P."/>
            <person name="Asai D.J."/>
            <person name="Wilkes D.E."/>
            <person name="Wang Y."/>
            <person name="Cai H."/>
            <person name="Collins K."/>
            <person name="Stewart B.A."/>
            <person name="Lee S.R."/>
            <person name="Wilamowska K."/>
            <person name="Weinberg Z."/>
            <person name="Ruzzo W.L."/>
            <person name="Wloga D."/>
            <person name="Gaertig J."/>
            <person name="Frankel J."/>
            <person name="Tsao C.-C."/>
            <person name="Gorovsky M.A."/>
            <person name="Keeling P.J."/>
            <person name="Waller R.F."/>
            <person name="Patron N.J."/>
            <person name="Cherry J.M."/>
            <person name="Stover N.A."/>
            <person name="Krieger C.J."/>
            <person name="del Toro C."/>
            <person name="Ryder H.F."/>
            <person name="Williamson S.C."/>
            <person name="Barbeau R.A."/>
            <person name="Hamilton E.P."/>
            <person name="Orias E."/>
        </authorList>
    </citation>
    <scope>NUCLEOTIDE SEQUENCE [LARGE SCALE GENOMIC DNA]</scope>
    <source>
        <strain evidence="5">SB210</strain>
    </source>
</reference>
<dbReference type="eggNOG" id="ENOG502SZE3">
    <property type="taxonomic scope" value="Eukaryota"/>
</dbReference>
<dbReference type="InterPro" id="IPR000315">
    <property type="entry name" value="Znf_B-box"/>
</dbReference>
<organism evidence="4 5">
    <name type="scientific">Tetrahymena thermophila (strain SB210)</name>
    <dbReference type="NCBI Taxonomy" id="312017"/>
    <lineage>
        <taxon>Eukaryota</taxon>
        <taxon>Sar</taxon>
        <taxon>Alveolata</taxon>
        <taxon>Ciliophora</taxon>
        <taxon>Intramacronucleata</taxon>
        <taxon>Oligohymenophorea</taxon>
        <taxon>Hymenostomatida</taxon>
        <taxon>Tetrahymenina</taxon>
        <taxon>Tetrahymenidae</taxon>
        <taxon>Tetrahymena</taxon>
    </lineage>
</organism>
<dbReference type="Pfam" id="PF00643">
    <property type="entry name" value="zf-B_box"/>
    <property type="match status" value="1"/>
</dbReference>
<feature type="region of interest" description="Disordered" evidence="2">
    <location>
        <begin position="73"/>
        <end position="92"/>
    </location>
</feature>